<evidence type="ECO:0000256" key="2">
    <source>
        <dbReference type="SAM" id="Phobius"/>
    </source>
</evidence>
<feature type="domain" description="YVC1 N-terminal linker helical" evidence="3">
    <location>
        <begin position="71"/>
        <end position="212"/>
    </location>
</feature>
<evidence type="ECO:0000259" key="3">
    <source>
        <dbReference type="Pfam" id="PF23190"/>
    </source>
</evidence>
<feature type="transmembrane region" description="Helical" evidence="2">
    <location>
        <begin position="391"/>
        <end position="410"/>
    </location>
</feature>
<keyword evidence="6" id="KW-1185">Reference proteome</keyword>
<dbReference type="Pfam" id="PF23317">
    <property type="entry name" value="YVC1_C"/>
    <property type="match status" value="1"/>
</dbReference>
<dbReference type="InterPro" id="IPR056337">
    <property type="entry name" value="LHD_YVC1"/>
</dbReference>
<dbReference type="AlphaFoldDB" id="A0A0D0E485"/>
<dbReference type="EMBL" id="KN824868">
    <property type="protein sequence ID" value="KIK99156.1"/>
    <property type="molecule type" value="Genomic_DNA"/>
</dbReference>
<dbReference type="OrthoDB" id="2373987at2759"/>
<dbReference type="PANTHER" id="PTHR35859:SF6">
    <property type="entry name" value="ION TRANSPORT DOMAIN-CONTAINING PROTEIN"/>
    <property type="match status" value="1"/>
</dbReference>
<gene>
    <name evidence="5" type="ORF">PAXRUDRAFT_132697</name>
</gene>
<organism evidence="5 6">
    <name type="scientific">Paxillus rubicundulus Ve08.2h10</name>
    <dbReference type="NCBI Taxonomy" id="930991"/>
    <lineage>
        <taxon>Eukaryota</taxon>
        <taxon>Fungi</taxon>
        <taxon>Dikarya</taxon>
        <taxon>Basidiomycota</taxon>
        <taxon>Agaricomycotina</taxon>
        <taxon>Agaricomycetes</taxon>
        <taxon>Agaricomycetidae</taxon>
        <taxon>Boletales</taxon>
        <taxon>Paxilineae</taxon>
        <taxon>Paxillaceae</taxon>
        <taxon>Paxillus</taxon>
    </lineage>
</organism>
<evidence type="ECO:0000259" key="4">
    <source>
        <dbReference type="Pfam" id="PF23317"/>
    </source>
</evidence>
<dbReference type="HOGENOM" id="CLU_009570_1_0_1"/>
<proteinExistence type="predicted"/>
<dbReference type="Proteomes" id="UP000054538">
    <property type="component" value="Unassembled WGS sequence"/>
</dbReference>
<dbReference type="InterPro" id="IPR056336">
    <property type="entry name" value="YVC1_C"/>
</dbReference>
<dbReference type="PANTHER" id="PTHR35859">
    <property type="entry name" value="NONSELECTIVE CATION CHANNEL PROTEIN"/>
    <property type="match status" value="1"/>
</dbReference>
<feature type="transmembrane region" description="Helical" evidence="2">
    <location>
        <begin position="293"/>
        <end position="311"/>
    </location>
</feature>
<dbReference type="STRING" id="930991.A0A0D0E485"/>
<feature type="region of interest" description="Disordered" evidence="1">
    <location>
        <begin position="619"/>
        <end position="647"/>
    </location>
</feature>
<reference evidence="6" key="2">
    <citation type="submission" date="2015-01" db="EMBL/GenBank/DDBJ databases">
        <title>Evolutionary Origins and Diversification of the Mycorrhizal Mutualists.</title>
        <authorList>
            <consortium name="DOE Joint Genome Institute"/>
            <consortium name="Mycorrhizal Genomics Consortium"/>
            <person name="Kohler A."/>
            <person name="Kuo A."/>
            <person name="Nagy L.G."/>
            <person name="Floudas D."/>
            <person name="Copeland A."/>
            <person name="Barry K.W."/>
            <person name="Cichocki N."/>
            <person name="Veneault-Fourrey C."/>
            <person name="LaButti K."/>
            <person name="Lindquist E.A."/>
            <person name="Lipzen A."/>
            <person name="Lundell T."/>
            <person name="Morin E."/>
            <person name="Murat C."/>
            <person name="Riley R."/>
            <person name="Ohm R."/>
            <person name="Sun H."/>
            <person name="Tunlid A."/>
            <person name="Henrissat B."/>
            <person name="Grigoriev I.V."/>
            <person name="Hibbett D.S."/>
            <person name="Martin F."/>
        </authorList>
    </citation>
    <scope>NUCLEOTIDE SEQUENCE [LARGE SCALE GENOMIC DNA]</scope>
    <source>
        <strain evidence="6">Ve08.2h10</strain>
    </source>
</reference>
<feature type="transmembrane region" description="Helical" evidence="2">
    <location>
        <begin position="264"/>
        <end position="281"/>
    </location>
</feature>
<dbReference type="Pfam" id="PF23190">
    <property type="entry name" value="LHD_TRPY1"/>
    <property type="match status" value="1"/>
</dbReference>
<evidence type="ECO:0000313" key="5">
    <source>
        <dbReference type="EMBL" id="KIK99156.1"/>
    </source>
</evidence>
<feature type="transmembrane region" description="Helical" evidence="2">
    <location>
        <begin position="239"/>
        <end position="258"/>
    </location>
</feature>
<keyword evidence="2" id="KW-0472">Membrane</keyword>
<feature type="domain" description="Calcium channel YVC1-like C-terminal transmembrane" evidence="4">
    <location>
        <begin position="248"/>
        <end position="540"/>
    </location>
</feature>
<feature type="transmembrane region" description="Helical" evidence="2">
    <location>
        <begin position="422"/>
        <end position="444"/>
    </location>
</feature>
<protein>
    <recommendedName>
        <fullName evidence="7">Receptor-activated Ca2+-permeable cation channel</fullName>
    </recommendedName>
</protein>
<evidence type="ECO:0008006" key="7">
    <source>
        <dbReference type="Google" id="ProtNLM"/>
    </source>
</evidence>
<keyword evidence="2" id="KW-1133">Transmembrane helix</keyword>
<feature type="transmembrane region" description="Helical" evidence="2">
    <location>
        <begin position="331"/>
        <end position="356"/>
    </location>
</feature>
<evidence type="ECO:0000256" key="1">
    <source>
        <dbReference type="SAM" id="MobiDB-lite"/>
    </source>
</evidence>
<sequence>MDFEGQLAPGQTAPTQDFLATVKVFPLIPYLKKDVIVFGSKFCSHRFSMQLTAADVNFAVVRPLANKYARLRNMAVIYASMVVRSYFLSQAATDLAHSTVMSSRATLCEIIALKLLSHFASSKVQLVAVLTTLWNPLAGAPLDVVEEVKEVIGQEDCSDSSHSQSAIEMAIATKAKAFLASILVQSVVNDMYTGRIAFTIAANRSMVADNYKQRAIEMYDIRRAPFLDHYRLRVPRYSALLHFMNIMLLLMTFVVCLWTQDITYITTWEAVFLVFATAFTLQEYTASKEYGWLSDTFDTSFILIFLAYVGLRIKGLAYDEADTSKLAFDLLACGACILVPRLAFYAIANNVVILALRSMISEFVFFICIAATCFSGLLLTLYMLAYDTWTIRGIAWLMVQIWFGNTYLSFGQATSFHPVLGPILMTCFAALANTLLLTILISILSNTAARIDARYGGRLIRCSWLTVAKYLFQHAIATIEGVKSDALFSYQPPFNILAFLILKPASYILSPRALHSANVFLIKLTSFPILIAIAVYERHLASGQETRESGRDATRSFCQSLPRRIKNMPLVEYLVGSKVTDLYDVIFEVEDSRDFNLFNESDPGDDALLSPLLASTLPLGSASQSPSRRLVTPWDDRQTSRSPRGRKISTLSPLDETCSNAKVLSLDTTTPLSRLFAQPKSVVRSAVDNEPDGTLQRIQALLVECRELPVHRLKDEMKELQERQARIEHLLLTLTRGLRNETEPPRHVTMS</sequence>
<name>A0A0D0E485_9AGAM</name>
<dbReference type="InterPro" id="IPR052971">
    <property type="entry name" value="TRP_calcium_channel"/>
</dbReference>
<reference evidence="5 6" key="1">
    <citation type="submission" date="2014-04" db="EMBL/GenBank/DDBJ databases">
        <authorList>
            <consortium name="DOE Joint Genome Institute"/>
            <person name="Kuo A."/>
            <person name="Kohler A."/>
            <person name="Jargeat P."/>
            <person name="Nagy L.G."/>
            <person name="Floudas D."/>
            <person name="Copeland A."/>
            <person name="Barry K.W."/>
            <person name="Cichocki N."/>
            <person name="Veneault-Fourrey C."/>
            <person name="LaButti K."/>
            <person name="Lindquist E.A."/>
            <person name="Lipzen A."/>
            <person name="Lundell T."/>
            <person name="Morin E."/>
            <person name="Murat C."/>
            <person name="Sun H."/>
            <person name="Tunlid A."/>
            <person name="Henrissat B."/>
            <person name="Grigoriev I.V."/>
            <person name="Hibbett D.S."/>
            <person name="Martin F."/>
            <person name="Nordberg H.P."/>
            <person name="Cantor M.N."/>
            <person name="Hua S.X."/>
        </authorList>
    </citation>
    <scope>NUCLEOTIDE SEQUENCE [LARGE SCALE GENOMIC DNA]</scope>
    <source>
        <strain evidence="5 6">Ve08.2h10</strain>
    </source>
</reference>
<evidence type="ECO:0000313" key="6">
    <source>
        <dbReference type="Proteomes" id="UP000054538"/>
    </source>
</evidence>
<dbReference type="InParanoid" id="A0A0D0E485"/>
<feature type="transmembrane region" description="Helical" evidence="2">
    <location>
        <begin position="363"/>
        <end position="385"/>
    </location>
</feature>
<accession>A0A0D0E485</accession>
<keyword evidence="2" id="KW-0812">Transmembrane</keyword>